<evidence type="ECO:0000313" key="6">
    <source>
        <dbReference type="Proteomes" id="UP000776164"/>
    </source>
</evidence>
<dbReference type="PROSITE" id="PS50949">
    <property type="entry name" value="HTH_GNTR"/>
    <property type="match status" value="1"/>
</dbReference>
<accession>A0ABS2L0S0</accession>
<keyword evidence="1" id="KW-0805">Transcription regulation</keyword>
<dbReference type="Gene3D" id="1.10.10.10">
    <property type="entry name" value="Winged helix-like DNA-binding domain superfamily/Winged helix DNA-binding domain"/>
    <property type="match status" value="1"/>
</dbReference>
<dbReference type="GO" id="GO:0003677">
    <property type="term" value="F:DNA binding"/>
    <property type="evidence" value="ECO:0007669"/>
    <property type="project" value="UniProtKB-KW"/>
</dbReference>
<feature type="domain" description="HTH gntR-type" evidence="4">
    <location>
        <begin position="8"/>
        <end position="75"/>
    </location>
</feature>
<dbReference type="SMART" id="SM00895">
    <property type="entry name" value="FCD"/>
    <property type="match status" value="1"/>
</dbReference>
<sequence>MPTVARDGIASSRIAGSLREAILRGEITPGERIRQEQIAADHDASRLPVREALRMLESEGLVTLVANTGAWVSHVSLAECDELYQMRERIEPLLLGYSIPNLDEATIAHLDALAVEMASTHDVSQFLQLDREFHLTSYSGASTLMLGDTVNRLWNMTQHYRRAYSMRLDRDSNRIVHDEHHMIVRAIELRDSDDAGRVLLGHIRRTRLELARHPEIFELG</sequence>
<dbReference type="PANTHER" id="PTHR43537">
    <property type="entry name" value="TRANSCRIPTIONAL REGULATOR, GNTR FAMILY"/>
    <property type="match status" value="1"/>
</dbReference>
<dbReference type="SUPFAM" id="SSF46785">
    <property type="entry name" value="Winged helix' DNA-binding domain"/>
    <property type="match status" value="1"/>
</dbReference>
<reference evidence="5 6" key="1">
    <citation type="submission" date="2021-01" db="EMBL/GenBank/DDBJ databases">
        <title>Sequencing the genomes of 1000 actinobacteria strains.</title>
        <authorList>
            <person name="Klenk H.-P."/>
        </authorList>
    </citation>
    <scope>NUCLEOTIDE SEQUENCE [LARGE SCALE GENOMIC DNA]</scope>
    <source>
        <strain evidence="5 6">DSM 13057</strain>
    </source>
</reference>
<dbReference type="RefSeq" id="WP_205106399.1">
    <property type="nucleotide sequence ID" value="NZ_BAAAHT010000018.1"/>
</dbReference>
<dbReference type="Pfam" id="PF00392">
    <property type="entry name" value="GntR"/>
    <property type="match status" value="1"/>
</dbReference>
<dbReference type="InterPro" id="IPR008920">
    <property type="entry name" value="TF_FadR/GntR_C"/>
</dbReference>
<keyword evidence="3" id="KW-0804">Transcription</keyword>
<name>A0ABS2L0S0_9MICO</name>
<gene>
    <name evidence="5" type="ORF">JOE66_000314</name>
</gene>
<dbReference type="EMBL" id="JAFBBU010000001">
    <property type="protein sequence ID" value="MBM7470680.1"/>
    <property type="molecule type" value="Genomic_DNA"/>
</dbReference>
<dbReference type="Gene3D" id="1.20.120.530">
    <property type="entry name" value="GntR ligand-binding domain-like"/>
    <property type="match status" value="1"/>
</dbReference>
<keyword evidence="6" id="KW-1185">Reference proteome</keyword>
<dbReference type="SMART" id="SM00345">
    <property type="entry name" value="HTH_GNTR"/>
    <property type="match status" value="1"/>
</dbReference>
<dbReference type="SUPFAM" id="SSF48008">
    <property type="entry name" value="GntR ligand-binding domain-like"/>
    <property type="match status" value="1"/>
</dbReference>
<dbReference type="InterPro" id="IPR000524">
    <property type="entry name" value="Tscrpt_reg_HTH_GntR"/>
</dbReference>
<comment type="caution">
    <text evidence="5">The sequence shown here is derived from an EMBL/GenBank/DDBJ whole genome shotgun (WGS) entry which is preliminary data.</text>
</comment>
<protein>
    <submittedName>
        <fullName evidence="5">DNA-binding GntR family transcriptional regulator</fullName>
    </submittedName>
</protein>
<dbReference type="InterPro" id="IPR036388">
    <property type="entry name" value="WH-like_DNA-bd_sf"/>
</dbReference>
<dbReference type="Proteomes" id="UP000776164">
    <property type="component" value="Unassembled WGS sequence"/>
</dbReference>
<dbReference type="InterPro" id="IPR036390">
    <property type="entry name" value="WH_DNA-bd_sf"/>
</dbReference>
<evidence type="ECO:0000256" key="1">
    <source>
        <dbReference type="ARBA" id="ARBA00023015"/>
    </source>
</evidence>
<dbReference type="InterPro" id="IPR011711">
    <property type="entry name" value="GntR_C"/>
</dbReference>
<evidence type="ECO:0000313" key="5">
    <source>
        <dbReference type="EMBL" id="MBM7470680.1"/>
    </source>
</evidence>
<keyword evidence="2 5" id="KW-0238">DNA-binding</keyword>
<organism evidence="5 6">
    <name type="scientific">Subtercola frigoramans</name>
    <dbReference type="NCBI Taxonomy" id="120298"/>
    <lineage>
        <taxon>Bacteria</taxon>
        <taxon>Bacillati</taxon>
        <taxon>Actinomycetota</taxon>
        <taxon>Actinomycetes</taxon>
        <taxon>Micrococcales</taxon>
        <taxon>Microbacteriaceae</taxon>
        <taxon>Subtercola</taxon>
    </lineage>
</organism>
<dbReference type="PANTHER" id="PTHR43537:SF41">
    <property type="entry name" value="TRANSCRIPTIONAL REGULATORY PROTEIN"/>
    <property type="match status" value="1"/>
</dbReference>
<dbReference type="CDD" id="cd07377">
    <property type="entry name" value="WHTH_GntR"/>
    <property type="match status" value="1"/>
</dbReference>
<evidence type="ECO:0000256" key="2">
    <source>
        <dbReference type="ARBA" id="ARBA00023125"/>
    </source>
</evidence>
<evidence type="ECO:0000256" key="3">
    <source>
        <dbReference type="ARBA" id="ARBA00023163"/>
    </source>
</evidence>
<proteinExistence type="predicted"/>
<evidence type="ECO:0000259" key="4">
    <source>
        <dbReference type="PROSITE" id="PS50949"/>
    </source>
</evidence>
<dbReference type="Pfam" id="PF07729">
    <property type="entry name" value="FCD"/>
    <property type="match status" value="1"/>
</dbReference>